<dbReference type="GO" id="GO:0004674">
    <property type="term" value="F:protein serine/threonine kinase activity"/>
    <property type="evidence" value="ECO:0007669"/>
    <property type="project" value="UniProtKB-KW"/>
</dbReference>
<dbReference type="Proteomes" id="UP000076770">
    <property type="component" value="Chromosome i"/>
</dbReference>
<keyword evidence="1" id="KW-0418">Kinase</keyword>
<protein>
    <submittedName>
        <fullName evidence="1">Serine/threonine protein kinase</fullName>
    </submittedName>
</protein>
<gene>
    <name evidence="1" type="ORF">SSOP1_1065</name>
</gene>
<accession>A0A157T042</accession>
<sequence length="256" mass="30185">MGWRRWKIILYKREKGIRCRDNSQKEYSSKGEVQYRELLATKHGRSTNNEILEENSNLVKISCFIYPTYSKEVEEELRKAGFDYAYSFGQKNLGSLKVLGKGKTGIVVLVEPYKVLKIRRTDAPKETLEIEAKLQIKAGEEVAPRVYDYGKNFILMEYIHGRNLMKNERRETIIDLLERARILEEKLIEHKELSRPWKNVIVSYNRTYIIDYDSATIKEKPRNVTKLLSNYLNRRDLGVKYSKSEITFDQLLSQLF</sequence>
<dbReference type="PANTHER" id="PTHR37171:SF1">
    <property type="entry name" value="SERINE_THREONINE-PROTEIN KINASE YRZF-RELATED"/>
    <property type="match status" value="1"/>
</dbReference>
<dbReference type="AlphaFoldDB" id="A0A157T042"/>
<dbReference type="PATRIC" id="fig|2287.9.peg.1074"/>
<reference evidence="2" key="1">
    <citation type="submission" date="2016-04" db="EMBL/GenBank/DDBJ databases">
        <authorList>
            <person name="Shah S.A."/>
            <person name="Garrett R.A."/>
        </authorList>
    </citation>
    <scope>NUCLEOTIDE SEQUENCE [LARGE SCALE GENOMIC DNA]</scope>
    <source>
        <strain evidence="2">ATCC 35091 / DSM 1616 / JCM 8930 / NBRC 15331 / P1</strain>
    </source>
</reference>
<name>A0A157T042_SACSO</name>
<evidence type="ECO:0000313" key="1">
    <source>
        <dbReference type="EMBL" id="SAI84619.1"/>
    </source>
</evidence>
<proteinExistence type="predicted"/>
<organism evidence="1 2">
    <name type="scientific">Saccharolobus solfataricus</name>
    <name type="common">Sulfolobus solfataricus</name>
    <dbReference type="NCBI Taxonomy" id="2287"/>
    <lineage>
        <taxon>Archaea</taxon>
        <taxon>Thermoproteota</taxon>
        <taxon>Thermoprotei</taxon>
        <taxon>Sulfolobales</taxon>
        <taxon>Sulfolobaceae</taxon>
        <taxon>Saccharolobus</taxon>
    </lineage>
</organism>
<keyword evidence="1" id="KW-0808">Transferase</keyword>
<dbReference type="PANTHER" id="PTHR37171">
    <property type="entry name" value="SERINE/THREONINE-PROTEIN KINASE YRZF-RELATED"/>
    <property type="match status" value="1"/>
</dbReference>
<keyword evidence="1" id="KW-0723">Serine/threonine-protein kinase</keyword>
<evidence type="ECO:0000313" key="2">
    <source>
        <dbReference type="Proteomes" id="UP000076770"/>
    </source>
</evidence>
<dbReference type="SUPFAM" id="SSF56112">
    <property type="entry name" value="Protein kinase-like (PK-like)"/>
    <property type="match status" value="1"/>
</dbReference>
<dbReference type="InterPro" id="IPR011009">
    <property type="entry name" value="Kinase-like_dom_sf"/>
</dbReference>
<dbReference type="InterPro" id="IPR052396">
    <property type="entry name" value="Meiotic_Drive_Suppr_Kinase"/>
</dbReference>
<dbReference type="EMBL" id="LT549890">
    <property type="protein sequence ID" value="SAI84619.1"/>
    <property type="molecule type" value="Genomic_DNA"/>
</dbReference>